<feature type="region of interest" description="Disordered" evidence="1">
    <location>
        <begin position="288"/>
        <end position="381"/>
    </location>
</feature>
<name>W7AE59_9APIC</name>
<evidence type="ECO:0000313" key="2">
    <source>
        <dbReference type="EMBL" id="EUD69563.1"/>
    </source>
</evidence>
<feature type="compositionally biased region" description="Basic and acidic residues" evidence="1">
    <location>
        <begin position="352"/>
        <end position="371"/>
    </location>
</feature>
<dbReference type="RefSeq" id="XP_008814265.1">
    <property type="nucleotide sequence ID" value="XM_008816043.1"/>
</dbReference>
<dbReference type="EMBL" id="KI965460">
    <property type="protein sequence ID" value="EUD69563.1"/>
    <property type="molecule type" value="Genomic_DNA"/>
</dbReference>
<dbReference type="GeneID" id="20035701"/>
<dbReference type="VEuPathDB" id="PlasmoDB:C922_00427"/>
<accession>W7AE59</accession>
<organism evidence="2 3">
    <name type="scientific">Plasmodium inui San Antonio 1</name>
    <dbReference type="NCBI Taxonomy" id="1237626"/>
    <lineage>
        <taxon>Eukaryota</taxon>
        <taxon>Sar</taxon>
        <taxon>Alveolata</taxon>
        <taxon>Apicomplexa</taxon>
        <taxon>Aconoidasida</taxon>
        <taxon>Haemosporida</taxon>
        <taxon>Plasmodiidae</taxon>
        <taxon>Plasmodium</taxon>
        <taxon>Plasmodium (Plasmodium)</taxon>
    </lineage>
</organism>
<keyword evidence="3" id="KW-1185">Reference proteome</keyword>
<protein>
    <submittedName>
        <fullName evidence="2">Uncharacterized protein</fullName>
    </submittedName>
</protein>
<dbReference type="OrthoDB" id="384093at2759"/>
<evidence type="ECO:0000313" key="3">
    <source>
        <dbReference type="Proteomes" id="UP000030640"/>
    </source>
</evidence>
<dbReference type="AlphaFoldDB" id="W7AE59"/>
<dbReference type="Proteomes" id="UP000030640">
    <property type="component" value="Unassembled WGS sequence"/>
</dbReference>
<feature type="compositionally biased region" description="Basic residues" evidence="1">
    <location>
        <begin position="297"/>
        <end position="313"/>
    </location>
</feature>
<evidence type="ECO:0000256" key="1">
    <source>
        <dbReference type="SAM" id="MobiDB-lite"/>
    </source>
</evidence>
<feature type="compositionally biased region" description="Basic and acidic residues" evidence="1">
    <location>
        <begin position="332"/>
        <end position="343"/>
    </location>
</feature>
<gene>
    <name evidence="2" type="ORF">C922_00427</name>
</gene>
<proteinExistence type="predicted"/>
<sequence>MRHQTKIYKLKWGSHIIDNEDGIIYGVNDPLTLELKDFEKYEKSLYPFKRKLPDLKEYNQSNISQDYQLKKKPPDLKEYNESNVSKDCPLENKTHNLEEYNESHLAKENILTHNSELKEPELKESKIKEPKIDAESSSHAMEENINALPDDTVSTAEKGNNAVTEGNNFGISGNIPSDVDQIERTVETVISAFKEDDIGDIEEYIETHEKKQLEVGPKNYGLLDFFSFPLHHLLGRNVYLLEKERSSLYELGKKATKGQLTQELINKYLANCEEEGLKEENVENKHKLKIKEQKRKEREKRKRQKEKKAHFEKRRQEKLLRKKMANTGVNAEGEKAEAKKPEVNKTQVKKTAVKENNEEKKKSQEGTKKTNENSSYFRDANELMMNAHDDLLNGIMQK</sequence>
<reference evidence="2 3" key="1">
    <citation type="submission" date="2013-02" db="EMBL/GenBank/DDBJ databases">
        <title>The Genome Sequence of Plasmodium inui San Antonio 1.</title>
        <authorList>
            <consortium name="The Broad Institute Genome Sequencing Platform"/>
            <consortium name="The Broad Institute Genome Sequencing Center for Infectious Disease"/>
            <person name="Neafsey D."/>
            <person name="Cheeseman I."/>
            <person name="Volkman S."/>
            <person name="Adams J."/>
            <person name="Walker B."/>
            <person name="Young S.K."/>
            <person name="Zeng Q."/>
            <person name="Gargeya S."/>
            <person name="Fitzgerald M."/>
            <person name="Haas B."/>
            <person name="Abouelleil A."/>
            <person name="Alvarado L."/>
            <person name="Arachchi H.M."/>
            <person name="Berlin A.M."/>
            <person name="Chapman S.B."/>
            <person name="Dewar J."/>
            <person name="Goldberg J."/>
            <person name="Griggs A."/>
            <person name="Gujja S."/>
            <person name="Hansen M."/>
            <person name="Howarth C."/>
            <person name="Imamovic A."/>
            <person name="Larimer J."/>
            <person name="McCowan C."/>
            <person name="Murphy C."/>
            <person name="Neiman D."/>
            <person name="Pearson M."/>
            <person name="Priest M."/>
            <person name="Roberts A."/>
            <person name="Saif S."/>
            <person name="Shea T."/>
            <person name="Sisk P."/>
            <person name="Sykes S."/>
            <person name="Wortman J."/>
            <person name="Nusbaum C."/>
            <person name="Birren B."/>
        </authorList>
    </citation>
    <scope>NUCLEOTIDE SEQUENCE [LARGE SCALE GENOMIC DNA]</scope>
    <source>
        <strain evidence="2 3">San Antonio 1</strain>
    </source>
</reference>